<name>A0A9W9AGT2_9AGAR</name>
<feature type="signal peptide" evidence="1">
    <location>
        <begin position="1"/>
        <end position="19"/>
    </location>
</feature>
<accession>A0A9W9AGT2</accession>
<dbReference type="Proteomes" id="UP001150266">
    <property type="component" value="Unassembled WGS sequence"/>
</dbReference>
<feature type="chain" id="PRO_5040855046" evidence="1">
    <location>
        <begin position="20"/>
        <end position="168"/>
    </location>
</feature>
<proteinExistence type="predicted"/>
<comment type="caution">
    <text evidence="2">The sequence shown here is derived from an EMBL/GenBank/DDBJ whole genome shotgun (WGS) entry which is preliminary data.</text>
</comment>
<keyword evidence="3" id="KW-1185">Reference proteome</keyword>
<keyword evidence="1" id="KW-0732">Signal</keyword>
<dbReference type="AlphaFoldDB" id="A0A9W9AGT2"/>
<evidence type="ECO:0000256" key="1">
    <source>
        <dbReference type="SAM" id="SignalP"/>
    </source>
</evidence>
<protein>
    <submittedName>
        <fullName evidence="2">Uncharacterized protein</fullName>
    </submittedName>
</protein>
<dbReference type="EMBL" id="JAOTPV010000005">
    <property type="protein sequence ID" value="KAJ4482397.1"/>
    <property type="molecule type" value="Genomic_DNA"/>
</dbReference>
<dbReference type="OrthoDB" id="2873669at2759"/>
<organism evidence="2 3">
    <name type="scientific">Lentinula aciculospora</name>
    <dbReference type="NCBI Taxonomy" id="153920"/>
    <lineage>
        <taxon>Eukaryota</taxon>
        <taxon>Fungi</taxon>
        <taxon>Dikarya</taxon>
        <taxon>Basidiomycota</taxon>
        <taxon>Agaricomycotina</taxon>
        <taxon>Agaricomycetes</taxon>
        <taxon>Agaricomycetidae</taxon>
        <taxon>Agaricales</taxon>
        <taxon>Marasmiineae</taxon>
        <taxon>Omphalotaceae</taxon>
        <taxon>Lentinula</taxon>
    </lineage>
</organism>
<gene>
    <name evidence="2" type="ORF">J3R30DRAFT_3459082</name>
</gene>
<sequence length="168" mass="18052">MRFNFSSFLVLGIVSAVYALPSSELDRRHSSSTETVFLGHAVHSPRSPSIHVDFDARKNPSPRAIDPDSTTTISVTFPVTGPRKSTKVQNAAKVAVKSLLNAAKSKLGISGNIQVTFTNRFTSPKTMPTEVPFVFSVEACQGRCKGTAKGLGKGIISDAKNRVIFQAD</sequence>
<evidence type="ECO:0000313" key="3">
    <source>
        <dbReference type="Proteomes" id="UP001150266"/>
    </source>
</evidence>
<evidence type="ECO:0000313" key="2">
    <source>
        <dbReference type="EMBL" id="KAJ4482397.1"/>
    </source>
</evidence>
<reference evidence="2" key="1">
    <citation type="submission" date="2022-08" db="EMBL/GenBank/DDBJ databases">
        <title>A Global Phylogenomic Analysis of the Shiitake Genus Lentinula.</title>
        <authorList>
            <consortium name="DOE Joint Genome Institute"/>
            <person name="Sierra-Patev S."/>
            <person name="Min B."/>
            <person name="Naranjo-Ortiz M."/>
            <person name="Looney B."/>
            <person name="Konkel Z."/>
            <person name="Slot J.C."/>
            <person name="Sakamoto Y."/>
            <person name="Steenwyk J.L."/>
            <person name="Rokas A."/>
            <person name="Carro J."/>
            <person name="Camarero S."/>
            <person name="Ferreira P."/>
            <person name="Molpeceres G."/>
            <person name="Ruiz-Duenas F.J."/>
            <person name="Serrano A."/>
            <person name="Henrissat B."/>
            <person name="Drula E."/>
            <person name="Hughes K.W."/>
            <person name="Mata J.L."/>
            <person name="Ishikawa N.K."/>
            <person name="Vargas-Isla R."/>
            <person name="Ushijima S."/>
            <person name="Smith C.A."/>
            <person name="Ahrendt S."/>
            <person name="Andreopoulos W."/>
            <person name="He G."/>
            <person name="Labutti K."/>
            <person name="Lipzen A."/>
            <person name="Ng V."/>
            <person name="Riley R."/>
            <person name="Sandor L."/>
            <person name="Barry K."/>
            <person name="Martinez A.T."/>
            <person name="Xiao Y."/>
            <person name="Gibbons J.G."/>
            <person name="Terashima K."/>
            <person name="Grigoriev I.V."/>
            <person name="Hibbett D.S."/>
        </authorList>
    </citation>
    <scope>NUCLEOTIDE SEQUENCE</scope>
    <source>
        <strain evidence="2">JLM2183</strain>
    </source>
</reference>